<evidence type="ECO:0000313" key="1">
    <source>
        <dbReference type="EMBL" id="KAI4804656.1"/>
    </source>
</evidence>
<name>A0ACB9VXH5_CHAAC</name>
<feature type="non-terminal residue" evidence="1">
    <location>
        <position position="338"/>
    </location>
</feature>
<comment type="caution">
    <text evidence="1">The sequence shown here is derived from an EMBL/GenBank/DDBJ whole genome shotgun (WGS) entry which is preliminary data.</text>
</comment>
<gene>
    <name evidence="1" type="ORF">KUCAC02_026276</name>
</gene>
<dbReference type="Proteomes" id="UP001057452">
    <property type="component" value="Chromosome 15"/>
</dbReference>
<sequence>MALFRKRLAFSQFFSQTVWFLLLSVSLAATDSMADKTQLPSRDRCLKGREEKMVVADKHAVNGHPTVEPFPEGMETIMFGLGCFWGAERLFWQLPGVFSTQVGYAGGFTPNPNYQEVCSGLTGHNEVVRVVYSPEDVSLEVLLKRFWEKHNPTQGMRQQNDRGTQYRSAIYTSNPTQQGLALKSKVAFQQGSRGQQSRATGLLMLPWRQPPNLGLGLGSEGKAETITQFAADAPKNTPIYEHPENKLSDSSPLLSPPNAADTTDLSTTSVALQFHLRATGTCIFSKQLTCSEPKWQLPALKWLASRIDAESQERPGLKMAYLQRKELGEVGLLGVSGG</sequence>
<organism evidence="1 2">
    <name type="scientific">Chaenocephalus aceratus</name>
    <name type="common">Blackfin icefish</name>
    <name type="synonym">Chaenichthys aceratus</name>
    <dbReference type="NCBI Taxonomy" id="36190"/>
    <lineage>
        <taxon>Eukaryota</taxon>
        <taxon>Metazoa</taxon>
        <taxon>Chordata</taxon>
        <taxon>Craniata</taxon>
        <taxon>Vertebrata</taxon>
        <taxon>Euteleostomi</taxon>
        <taxon>Actinopterygii</taxon>
        <taxon>Neopterygii</taxon>
        <taxon>Teleostei</taxon>
        <taxon>Neoteleostei</taxon>
        <taxon>Acanthomorphata</taxon>
        <taxon>Eupercaria</taxon>
        <taxon>Perciformes</taxon>
        <taxon>Notothenioidei</taxon>
        <taxon>Channichthyidae</taxon>
        <taxon>Chaenocephalus</taxon>
    </lineage>
</organism>
<proteinExistence type="predicted"/>
<evidence type="ECO:0000313" key="2">
    <source>
        <dbReference type="Proteomes" id="UP001057452"/>
    </source>
</evidence>
<accession>A0ACB9VXH5</accession>
<reference evidence="1" key="1">
    <citation type="submission" date="2022-05" db="EMBL/GenBank/DDBJ databases">
        <title>Chromosome-level genome of Chaenocephalus aceratus.</title>
        <authorList>
            <person name="Park H."/>
        </authorList>
    </citation>
    <scope>NUCLEOTIDE SEQUENCE</scope>
    <source>
        <strain evidence="1">KU_202001</strain>
    </source>
</reference>
<protein>
    <submittedName>
        <fullName evidence="1">Uncharacterized protein</fullName>
    </submittedName>
</protein>
<keyword evidence="2" id="KW-1185">Reference proteome</keyword>
<dbReference type="EMBL" id="CM043799">
    <property type="protein sequence ID" value="KAI4804656.1"/>
    <property type="molecule type" value="Genomic_DNA"/>
</dbReference>